<dbReference type="GO" id="GO:0012505">
    <property type="term" value="C:endomembrane system"/>
    <property type="evidence" value="ECO:0007669"/>
    <property type="project" value="UniProtKB-SubCell"/>
</dbReference>
<comment type="pathway">
    <text evidence="2">Protein modification; protein glycosylation.</text>
</comment>
<feature type="transmembrane region" description="Helical" evidence="9">
    <location>
        <begin position="91"/>
        <end position="108"/>
    </location>
</feature>
<gene>
    <name evidence="12" type="ORF">UFOPK1591_00096</name>
</gene>
<dbReference type="Pfam" id="PF02366">
    <property type="entry name" value="PMT"/>
    <property type="match status" value="1"/>
</dbReference>
<feature type="transmembrane region" description="Helical" evidence="9">
    <location>
        <begin position="356"/>
        <end position="375"/>
    </location>
</feature>
<feature type="transmembrane region" description="Helical" evidence="9">
    <location>
        <begin position="12"/>
        <end position="31"/>
    </location>
</feature>
<feature type="transmembrane region" description="Helical" evidence="9">
    <location>
        <begin position="152"/>
        <end position="174"/>
    </location>
</feature>
<reference evidence="12" key="1">
    <citation type="submission" date="2020-05" db="EMBL/GenBank/DDBJ databases">
        <authorList>
            <person name="Chiriac C."/>
            <person name="Salcher M."/>
            <person name="Ghai R."/>
            <person name="Kavagutti S V."/>
        </authorList>
    </citation>
    <scope>NUCLEOTIDE SEQUENCE</scope>
</reference>
<dbReference type="InterPro" id="IPR003342">
    <property type="entry name" value="ArnT-like_N"/>
</dbReference>
<feature type="transmembrane region" description="Helical" evidence="9">
    <location>
        <begin position="294"/>
        <end position="311"/>
    </location>
</feature>
<evidence type="ECO:0000256" key="9">
    <source>
        <dbReference type="SAM" id="Phobius"/>
    </source>
</evidence>
<evidence type="ECO:0000256" key="2">
    <source>
        <dbReference type="ARBA" id="ARBA00004922"/>
    </source>
</evidence>
<evidence type="ECO:0000259" key="11">
    <source>
        <dbReference type="Pfam" id="PF16192"/>
    </source>
</evidence>
<feature type="domain" description="Protein O-mannosyl-transferase C-terminal four TM" evidence="11">
    <location>
        <begin position="203"/>
        <end position="394"/>
    </location>
</feature>
<comment type="subcellular location">
    <subcellularLocation>
        <location evidence="1">Endomembrane system</location>
        <topology evidence="1">Multi-pass membrane protein</topology>
    </subcellularLocation>
</comment>
<sequence length="395" mass="44635">MAPSAGVDPVGWRIAVALAGTLAVFLLVLIARRLTGSTLMGVLAGLFLAIDGQAIVLSRVSILDGLLMAVILAAFYFLLRDREWIRARNHAPAWRPWLLATGLAFGAACSIKWSGLYFLAAFGLWVVVMDIVDRRALGLKWWPTPAVPRALIAFALMVPTAAAVYIASWTGWIMTSGGYARDWFATHVDERWGGLLTWVPEWFQSLWDFHRQAYEFHVGLVASHPYQANPLTWLAMTRPTSMFFESSKLGENGCGYSECASAITPIPNPLIWYAAIIALVWLLVAFIRSRKWEYGVVLLGVAAGYLPWLMYLNRTVFQFYSIVFEPFLILALVFAFQKILGSRDAPRYRRDSGVRFVALFTLLSIMISIFFFPIWTGMQTPFWFWQAHMWIPSWV</sequence>
<name>A0A6J6CNH5_9ZZZZ</name>
<evidence type="ECO:0000313" key="12">
    <source>
        <dbReference type="EMBL" id="CAB4551889.1"/>
    </source>
</evidence>
<evidence type="ECO:0000256" key="5">
    <source>
        <dbReference type="ARBA" id="ARBA00022679"/>
    </source>
</evidence>
<dbReference type="InterPro" id="IPR032421">
    <property type="entry name" value="PMT_4TMC"/>
</dbReference>
<keyword evidence="8 9" id="KW-0472">Membrane</keyword>
<evidence type="ECO:0000256" key="4">
    <source>
        <dbReference type="ARBA" id="ARBA00022676"/>
    </source>
</evidence>
<dbReference type="InterPro" id="IPR027005">
    <property type="entry name" value="PMT-like"/>
</dbReference>
<feature type="transmembrane region" description="Helical" evidence="9">
    <location>
        <begin position="270"/>
        <end position="287"/>
    </location>
</feature>
<keyword evidence="6 9" id="KW-0812">Transmembrane</keyword>
<evidence type="ECO:0000256" key="3">
    <source>
        <dbReference type="ARBA" id="ARBA00007222"/>
    </source>
</evidence>
<dbReference type="PANTHER" id="PTHR10050:SF46">
    <property type="entry name" value="PROTEIN O-MANNOSYL-TRANSFERASE 2"/>
    <property type="match status" value="1"/>
</dbReference>
<dbReference type="EMBL" id="CAEZTD010000004">
    <property type="protein sequence ID" value="CAB4551889.1"/>
    <property type="molecule type" value="Genomic_DNA"/>
</dbReference>
<evidence type="ECO:0000256" key="8">
    <source>
        <dbReference type="ARBA" id="ARBA00023136"/>
    </source>
</evidence>
<feature type="transmembrane region" description="Helical" evidence="9">
    <location>
        <begin position="62"/>
        <end position="79"/>
    </location>
</feature>
<feature type="domain" description="ArnT-like N-terminal" evidence="10">
    <location>
        <begin position="7"/>
        <end position="163"/>
    </location>
</feature>
<feature type="transmembrane region" description="Helical" evidence="9">
    <location>
        <begin position="38"/>
        <end position="56"/>
    </location>
</feature>
<evidence type="ECO:0000256" key="6">
    <source>
        <dbReference type="ARBA" id="ARBA00022692"/>
    </source>
</evidence>
<evidence type="ECO:0000259" key="10">
    <source>
        <dbReference type="Pfam" id="PF02366"/>
    </source>
</evidence>
<comment type="similarity">
    <text evidence="3">Belongs to the glycosyltransferase 39 family.</text>
</comment>
<keyword evidence="4" id="KW-0328">Glycosyltransferase</keyword>
<proteinExistence type="inferred from homology"/>
<organism evidence="12">
    <name type="scientific">freshwater metagenome</name>
    <dbReference type="NCBI Taxonomy" id="449393"/>
    <lineage>
        <taxon>unclassified sequences</taxon>
        <taxon>metagenomes</taxon>
        <taxon>ecological metagenomes</taxon>
    </lineage>
</organism>
<dbReference type="AlphaFoldDB" id="A0A6J6CNH5"/>
<evidence type="ECO:0000256" key="1">
    <source>
        <dbReference type="ARBA" id="ARBA00004127"/>
    </source>
</evidence>
<keyword evidence="7 9" id="KW-1133">Transmembrane helix</keyword>
<dbReference type="UniPathway" id="UPA00378"/>
<accession>A0A6J6CNH5</accession>
<dbReference type="GO" id="GO:0016020">
    <property type="term" value="C:membrane"/>
    <property type="evidence" value="ECO:0007669"/>
    <property type="project" value="InterPro"/>
</dbReference>
<dbReference type="GO" id="GO:0006493">
    <property type="term" value="P:protein O-linked glycosylation"/>
    <property type="evidence" value="ECO:0007669"/>
    <property type="project" value="InterPro"/>
</dbReference>
<protein>
    <submittedName>
        <fullName evidence="12">Unannotated protein</fullName>
    </submittedName>
</protein>
<dbReference type="GO" id="GO:0000030">
    <property type="term" value="F:mannosyltransferase activity"/>
    <property type="evidence" value="ECO:0007669"/>
    <property type="project" value="InterPro"/>
</dbReference>
<evidence type="ECO:0000256" key="7">
    <source>
        <dbReference type="ARBA" id="ARBA00022989"/>
    </source>
</evidence>
<dbReference type="Pfam" id="PF16192">
    <property type="entry name" value="PMT_4TMC"/>
    <property type="match status" value="1"/>
</dbReference>
<keyword evidence="5" id="KW-0808">Transferase</keyword>
<feature type="transmembrane region" description="Helical" evidence="9">
    <location>
        <begin position="114"/>
        <end position="132"/>
    </location>
</feature>
<feature type="transmembrane region" description="Helical" evidence="9">
    <location>
        <begin position="317"/>
        <end position="336"/>
    </location>
</feature>
<dbReference type="PANTHER" id="PTHR10050">
    <property type="entry name" value="DOLICHYL-PHOSPHATE-MANNOSE--PROTEIN MANNOSYLTRANSFERASE"/>
    <property type="match status" value="1"/>
</dbReference>